<dbReference type="InterPro" id="IPR022036">
    <property type="entry name" value="DUF3605"/>
</dbReference>
<accession>W9YE20</accession>
<dbReference type="RefSeq" id="XP_007722977.1">
    <property type="nucleotide sequence ID" value="XM_007724787.1"/>
</dbReference>
<comment type="caution">
    <text evidence="1">The sequence shown here is derived from an EMBL/GenBank/DDBJ whole genome shotgun (WGS) entry which is preliminary data.</text>
</comment>
<gene>
    <name evidence="1" type="ORF">A1O1_03887</name>
</gene>
<dbReference type="STRING" id="1182541.W9YE20"/>
<dbReference type="eggNOG" id="ENOG502S263">
    <property type="taxonomic scope" value="Eukaryota"/>
</dbReference>
<name>W9YE20_9EURO</name>
<dbReference type="GO" id="GO:0005737">
    <property type="term" value="C:cytoplasm"/>
    <property type="evidence" value="ECO:0007669"/>
    <property type="project" value="TreeGrafter"/>
</dbReference>
<dbReference type="PANTHER" id="PTHR35020:SF2">
    <property type="entry name" value="N-ACETYLGLUCOSAMINE-INDUCED PROTEIN 1"/>
    <property type="match status" value="1"/>
</dbReference>
<evidence type="ECO:0000313" key="1">
    <source>
        <dbReference type="EMBL" id="EXJ90783.1"/>
    </source>
</evidence>
<evidence type="ECO:0008006" key="3">
    <source>
        <dbReference type="Google" id="ProtNLM"/>
    </source>
</evidence>
<dbReference type="HOGENOM" id="CLU_075862_0_0_1"/>
<dbReference type="GeneID" id="19158776"/>
<dbReference type="Pfam" id="PF12239">
    <property type="entry name" value="DUF3605"/>
    <property type="match status" value="1"/>
</dbReference>
<protein>
    <recommendedName>
        <fullName evidence="3">N-acetylglucosamine-induced protein 1</fullName>
    </recommendedName>
</protein>
<dbReference type="PANTHER" id="PTHR35020">
    <property type="entry name" value="N-ACETYLGLUCOSAMINE-INDUCED PROTEIN 1"/>
    <property type="match status" value="1"/>
</dbReference>
<dbReference type="AlphaFoldDB" id="W9YE20"/>
<dbReference type="EMBL" id="AMWN01000003">
    <property type="protein sequence ID" value="EXJ90783.1"/>
    <property type="molecule type" value="Genomic_DNA"/>
</dbReference>
<dbReference type="OrthoDB" id="498286at2759"/>
<organism evidence="1 2">
    <name type="scientific">Capronia coronata CBS 617.96</name>
    <dbReference type="NCBI Taxonomy" id="1182541"/>
    <lineage>
        <taxon>Eukaryota</taxon>
        <taxon>Fungi</taxon>
        <taxon>Dikarya</taxon>
        <taxon>Ascomycota</taxon>
        <taxon>Pezizomycotina</taxon>
        <taxon>Eurotiomycetes</taxon>
        <taxon>Chaetothyriomycetidae</taxon>
        <taxon>Chaetothyriales</taxon>
        <taxon>Herpotrichiellaceae</taxon>
        <taxon>Capronia</taxon>
    </lineage>
</organism>
<reference evidence="1 2" key="1">
    <citation type="submission" date="2013-03" db="EMBL/GenBank/DDBJ databases">
        <title>The Genome Sequence of Capronia coronata CBS 617.96.</title>
        <authorList>
            <consortium name="The Broad Institute Genomics Platform"/>
            <person name="Cuomo C."/>
            <person name="de Hoog S."/>
            <person name="Gorbushina A."/>
            <person name="Walker B."/>
            <person name="Young S.K."/>
            <person name="Zeng Q."/>
            <person name="Gargeya S."/>
            <person name="Fitzgerald M."/>
            <person name="Haas B."/>
            <person name="Abouelleil A."/>
            <person name="Allen A.W."/>
            <person name="Alvarado L."/>
            <person name="Arachchi H.M."/>
            <person name="Berlin A.M."/>
            <person name="Chapman S.B."/>
            <person name="Gainer-Dewar J."/>
            <person name="Goldberg J."/>
            <person name="Griggs A."/>
            <person name="Gujja S."/>
            <person name="Hansen M."/>
            <person name="Howarth C."/>
            <person name="Imamovic A."/>
            <person name="Ireland A."/>
            <person name="Larimer J."/>
            <person name="McCowan C."/>
            <person name="Murphy C."/>
            <person name="Pearson M."/>
            <person name="Poon T.W."/>
            <person name="Priest M."/>
            <person name="Roberts A."/>
            <person name="Saif S."/>
            <person name="Shea T."/>
            <person name="Sisk P."/>
            <person name="Sykes S."/>
            <person name="Wortman J."/>
            <person name="Nusbaum C."/>
            <person name="Birren B."/>
        </authorList>
    </citation>
    <scope>NUCLEOTIDE SEQUENCE [LARGE SCALE GENOMIC DNA]</scope>
    <source>
        <strain evidence="1 2">CBS 617.96</strain>
    </source>
</reference>
<proteinExistence type="predicted"/>
<evidence type="ECO:0000313" key="2">
    <source>
        <dbReference type="Proteomes" id="UP000019484"/>
    </source>
</evidence>
<dbReference type="Proteomes" id="UP000019484">
    <property type="component" value="Unassembled WGS sequence"/>
</dbReference>
<keyword evidence="2" id="KW-1185">Reference proteome</keyword>
<sequence>MPPDPVDTSTPFPFPLTDVDRSILAMTDDQFHPHTWEELKQIIAEHNLSVLKRRPSDLRRYIKWSAETRATYGSVPNFVMTERLKWTPLPASSPETGPQFAVKDPAPFAHPDDYKILLNDWPYGLAPGIRHLIIWLKTRLESEPTRGDMTPKSRQQVEDFVQRTFVDGVKTLPGEPEKVMWFKNWRALQSVPGMEHVHVLVRDVPEDIIREWTDGVRPLIEHES</sequence>
<dbReference type="GO" id="GO:0006044">
    <property type="term" value="P:N-acetylglucosamine metabolic process"/>
    <property type="evidence" value="ECO:0007669"/>
    <property type="project" value="TreeGrafter"/>
</dbReference>